<dbReference type="CDD" id="cd00371">
    <property type="entry name" value="HMA"/>
    <property type="match status" value="1"/>
</dbReference>
<evidence type="ECO:0000256" key="6">
    <source>
        <dbReference type="ARBA" id="ARBA00022840"/>
    </source>
</evidence>
<dbReference type="Gene3D" id="3.40.1110.10">
    <property type="entry name" value="Calcium-transporting ATPase, cytoplasmic domain N"/>
    <property type="match status" value="1"/>
</dbReference>
<evidence type="ECO:0000256" key="9">
    <source>
        <dbReference type="ARBA" id="ARBA00023136"/>
    </source>
</evidence>
<keyword evidence="9 10" id="KW-0472">Membrane</keyword>
<dbReference type="Gene3D" id="3.30.70.100">
    <property type="match status" value="1"/>
</dbReference>
<evidence type="ECO:0000313" key="14">
    <source>
        <dbReference type="Proteomes" id="UP000660262"/>
    </source>
</evidence>
<evidence type="ECO:0000256" key="10">
    <source>
        <dbReference type="RuleBase" id="RU362081"/>
    </source>
</evidence>
<dbReference type="Pfam" id="PF00403">
    <property type="entry name" value="HMA"/>
    <property type="match status" value="1"/>
</dbReference>
<dbReference type="Gene3D" id="2.70.150.10">
    <property type="entry name" value="Calcium-transporting ATPase, cytoplasmic transduction domain A"/>
    <property type="match status" value="1"/>
</dbReference>
<dbReference type="InterPro" id="IPR044492">
    <property type="entry name" value="P_typ_ATPase_HD_dom"/>
</dbReference>
<dbReference type="PROSITE" id="PS01047">
    <property type="entry name" value="HMA_1"/>
    <property type="match status" value="1"/>
</dbReference>
<feature type="transmembrane region" description="Helical" evidence="10">
    <location>
        <begin position="665"/>
        <end position="686"/>
    </location>
</feature>
<comment type="caution">
    <text evidence="13">The sequence shown here is derived from an EMBL/GenBank/DDBJ whole genome shotgun (WGS) entry which is preliminary data.</text>
</comment>
<feature type="compositionally biased region" description="Low complexity" evidence="11">
    <location>
        <begin position="199"/>
        <end position="209"/>
    </location>
</feature>
<feature type="compositionally biased region" description="Polar residues" evidence="11">
    <location>
        <begin position="188"/>
        <end position="198"/>
    </location>
</feature>
<keyword evidence="14" id="KW-1185">Reference proteome</keyword>
<dbReference type="NCBIfam" id="TIGR01494">
    <property type="entry name" value="ATPase_P-type"/>
    <property type="match status" value="2"/>
</dbReference>
<dbReference type="InterPro" id="IPR036412">
    <property type="entry name" value="HAD-like_sf"/>
</dbReference>
<sequence length="1086" mass="110980">MSRTVFATKPADQSLVKIRSPGRTELPPGRTNPPEQTPLFFFSCFPWNPECKGQQTFPAPQRRSLSDLPPPLFYSILTSETTVVSFPLCSAAMVAPARHGSRASVHGVSVHGGHGALQSFSFSRRRKRKLHISSDINPLGGGVPLGGGGLLPKGGLVSLGSLGAAAAATASTTLNTQVVQGSGGAALNQGNHKSVSTRNSNSGGNNNNNSGGGGGGGGDGGGGGGGGDGSSGGSSGDSSTQVQVTDLTQPEDEQHADDADDEFALRVEGMRCGGCSSQVKKLLEALPYVQAATVNLLTNSAAVKLKPREQRDGVTNAAAAATATAAIRDAGFRAEVLASGQDFDPASELERRRAKRAQALEDAKRRIVGAGTLAAVCILSHASHVFKLPPLPFPWARRLNLDYLRAALAVTAMAGPGGEIMAHGAQNLVRGTPNMDSLVALGASSSFTVSLAALAMPKLGWTTYFDEPAMLLSFVLVGKALEAHARARASTDMEGLLRLLPSRARLVLPGMAGSGSTDAAPWVEVPTSRLVVGDRVAVLPGDLVPVDGDVLSGAFDVDESSLTGEPLPVTKRVGCTVSGGATVVDGAGTVRAQRAGGQALVTDVLRMVEAAQARAPKLQRLADAAAGPFCFGVLGMSALTLGFWAATPMGRTIAVSTLGREPRQLAMQLASSVLVVACPCALGLALPTATLVGTGHGAARLGLVVRGGDALQAASEVRTVAFDKTGTLTRGMPEVARVLMCAPPRTVEDVLRVASAAEASSAHPIARAVRAAAGADTELPDDGSVRSIPGGGASCTVRGKRVAVGTLAYLREQCSVVGDPPSEAGHGEGAERTVAHVAYDGRLVGAIELHDPISPAAFDAISAVRSYGLRPVIVSGDRPEAVAAVARELGITVEDSMGGVTPAGKVNAVRELRKRTNGSGVAMVGDGINDAAALAEADVGLAMGSGAAAAADAADFVLLRGDVAQLPDALALAHATTSTMKSNLVWAFAYNGVALPVAMGALLPRFGLALNPTIAGAAMGVSSLGVILNSLQLPNRVNHTHSGGKQPVDDFEEKLRAERNARLATESQQLQAVQAAKPTRAERNVK</sequence>
<dbReference type="InterPro" id="IPR059000">
    <property type="entry name" value="ATPase_P-type_domA"/>
</dbReference>
<feature type="domain" description="HMA" evidence="12">
    <location>
        <begin position="261"/>
        <end position="335"/>
    </location>
</feature>
<dbReference type="Pfam" id="PF00702">
    <property type="entry name" value="Hydrolase"/>
    <property type="match status" value="1"/>
</dbReference>
<evidence type="ECO:0000256" key="5">
    <source>
        <dbReference type="ARBA" id="ARBA00022741"/>
    </source>
</evidence>
<dbReference type="InterPro" id="IPR036163">
    <property type="entry name" value="HMA_dom_sf"/>
</dbReference>
<comment type="caution">
    <text evidence="10">Lacks conserved residue(s) required for the propagation of feature annotation.</text>
</comment>
<reference evidence="13" key="1">
    <citation type="submission" date="2020-10" db="EMBL/GenBank/DDBJ databases">
        <title>Unveiling of a novel bifunctional photoreceptor, Dualchrome1, isolated from a cosmopolitan green alga.</title>
        <authorList>
            <person name="Suzuki S."/>
            <person name="Kawachi M."/>
        </authorList>
    </citation>
    <scope>NUCLEOTIDE SEQUENCE</scope>
    <source>
        <strain evidence="13">NIES 2893</strain>
    </source>
</reference>
<dbReference type="PANTHER" id="PTHR43520:SF22">
    <property type="entry name" value="COPPER-TRANSPORTING ATPASE PAA1, CHLOROPLASTIC"/>
    <property type="match status" value="1"/>
</dbReference>
<keyword evidence="3 10" id="KW-0812">Transmembrane</keyword>
<feature type="transmembrane region" description="Helical" evidence="10">
    <location>
        <begin position="624"/>
        <end position="645"/>
    </location>
</feature>
<dbReference type="GO" id="GO:0043682">
    <property type="term" value="F:P-type divalent copper transporter activity"/>
    <property type="evidence" value="ECO:0007669"/>
    <property type="project" value="TreeGrafter"/>
</dbReference>
<dbReference type="SUPFAM" id="SSF55008">
    <property type="entry name" value="HMA, heavy metal-associated domain"/>
    <property type="match status" value="1"/>
</dbReference>
<dbReference type="EMBL" id="BNJQ01000020">
    <property type="protein sequence ID" value="GHP08309.1"/>
    <property type="molecule type" value="Genomic_DNA"/>
</dbReference>
<dbReference type="InterPro" id="IPR023214">
    <property type="entry name" value="HAD_sf"/>
</dbReference>
<dbReference type="NCBIfam" id="TIGR01525">
    <property type="entry name" value="ATPase-IB_hvy"/>
    <property type="match status" value="1"/>
</dbReference>
<dbReference type="PANTHER" id="PTHR43520">
    <property type="entry name" value="ATP7, ISOFORM B"/>
    <property type="match status" value="1"/>
</dbReference>
<feature type="region of interest" description="Disordered" evidence="11">
    <location>
        <begin position="183"/>
        <end position="257"/>
    </location>
</feature>
<proteinExistence type="inferred from homology"/>
<dbReference type="InterPro" id="IPR017969">
    <property type="entry name" value="Heavy-metal-associated_CS"/>
</dbReference>
<dbReference type="SFLD" id="SFLDS00003">
    <property type="entry name" value="Haloacid_Dehalogenase"/>
    <property type="match status" value="1"/>
</dbReference>
<evidence type="ECO:0000313" key="13">
    <source>
        <dbReference type="EMBL" id="GHP08309.1"/>
    </source>
</evidence>
<protein>
    <recommendedName>
        <fullName evidence="12">HMA domain-containing protein</fullName>
    </recommendedName>
</protein>
<keyword evidence="6 10" id="KW-0067">ATP-binding</keyword>
<dbReference type="AlphaFoldDB" id="A0A830HTQ2"/>
<keyword evidence="4 10" id="KW-0479">Metal-binding</keyword>
<dbReference type="SUPFAM" id="SSF81653">
    <property type="entry name" value="Calcium ATPase, transduction domain A"/>
    <property type="match status" value="1"/>
</dbReference>
<dbReference type="Gene3D" id="3.40.50.1000">
    <property type="entry name" value="HAD superfamily/HAD-like"/>
    <property type="match status" value="1"/>
</dbReference>
<feature type="compositionally biased region" description="Gly residues" evidence="11">
    <location>
        <begin position="210"/>
        <end position="235"/>
    </location>
</feature>
<dbReference type="OrthoDB" id="432719at2759"/>
<evidence type="ECO:0000256" key="11">
    <source>
        <dbReference type="SAM" id="MobiDB-lite"/>
    </source>
</evidence>
<evidence type="ECO:0000259" key="12">
    <source>
        <dbReference type="PROSITE" id="PS50846"/>
    </source>
</evidence>
<accession>A0A830HTQ2</accession>
<comment type="subcellular location">
    <subcellularLocation>
        <location evidence="1">Membrane</location>
        <topology evidence="1">Multi-pass membrane protein</topology>
    </subcellularLocation>
</comment>
<evidence type="ECO:0000256" key="1">
    <source>
        <dbReference type="ARBA" id="ARBA00004141"/>
    </source>
</evidence>
<dbReference type="PROSITE" id="PS00154">
    <property type="entry name" value="ATPASE_E1_E2"/>
    <property type="match status" value="1"/>
</dbReference>
<dbReference type="Pfam" id="PF00122">
    <property type="entry name" value="E1-E2_ATPase"/>
    <property type="match status" value="1"/>
</dbReference>
<dbReference type="NCBIfam" id="TIGR01511">
    <property type="entry name" value="ATPase-IB1_Cu"/>
    <property type="match status" value="1"/>
</dbReference>
<dbReference type="GO" id="GO:0016020">
    <property type="term" value="C:membrane"/>
    <property type="evidence" value="ECO:0007669"/>
    <property type="project" value="UniProtKB-SubCell"/>
</dbReference>
<dbReference type="SFLD" id="SFLDF00027">
    <property type="entry name" value="p-type_atpase"/>
    <property type="match status" value="1"/>
</dbReference>
<dbReference type="GO" id="GO:0005507">
    <property type="term" value="F:copper ion binding"/>
    <property type="evidence" value="ECO:0007669"/>
    <property type="project" value="TreeGrafter"/>
</dbReference>
<name>A0A830HTQ2_9CHLO</name>
<dbReference type="GO" id="GO:0055070">
    <property type="term" value="P:copper ion homeostasis"/>
    <property type="evidence" value="ECO:0007669"/>
    <property type="project" value="TreeGrafter"/>
</dbReference>
<dbReference type="SFLD" id="SFLDG00002">
    <property type="entry name" value="C1.7:_P-type_atpase_like"/>
    <property type="match status" value="1"/>
</dbReference>
<evidence type="ECO:0000256" key="3">
    <source>
        <dbReference type="ARBA" id="ARBA00022692"/>
    </source>
</evidence>
<dbReference type="InterPro" id="IPR027256">
    <property type="entry name" value="P-typ_ATPase_IB"/>
</dbReference>
<dbReference type="InterPro" id="IPR018303">
    <property type="entry name" value="ATPase_P-typ_P_site"/>
</dbReference>
<organism evidence="13 14">
    <name type="scientific">Pycnococcus provasolii</name>
    <dbReference type="NCBI Taxonomy" id="41880"/>
    <lineage>
        <taxon>Eukaryota</taxon>
        <taxon>Viridiplantae</taxon>
        <taxon>Chlorophyta</taxon>
        <taxon>Pseudoscourfieldiophyceae</taxon>
        <taxon>Pseudoscourfieldiales</taxon>
        <taxon>Pycnococcaceae</taxon>
        <taxon>Pycnococcus</taxon>
    </lineage>
</organism>
<dbReference type="PRINTS" id="PR00119">
    <property type="entry name" value="CATATPASE"/>
</dbReference>
<comment type="similarity">
    <text evidence="2 10">Belongs to the cation transport ATPase (P-type) (TC 3.A.3) family. Type IB subfamily.</text>
</comment>
<dbReference type="GO" id="GO:0016887">
    <property type="term" value="F:ATP hydrolysis activity"/>
    <property type="evidence" value="ECO:0007669"/>
    <property type="project" value="InterPro"/>
</dbReference>
<dbReference type="InterPro" id="IPR006121">
    <property type="entry name" value="HMA_dom"/>
</dbReference>
<keyword evidence="5 10" id="KW-0547">Nucleotide-binding</keyword>
<dbReference type="InterPro" id="IPR023299">
    <property type="entry name" value="ATPase_P-typ_cyto_dom_N"/>
</dbReference>
<evidence type="ECO:0000256" key="2">
    <source>
        <dbReference type="ARBA" id="ARBA00006024"/>
    </source>
</evidence>
<evidence type="ECO:0000256" key="7">
    <source>
        <dbReference type="ARBA" id="ARBA00022967"/>
    </source>
</evidence>
<dbReference type="SUPFAM" id="SSF56784">
    <property type="entry name" value="HAD-like"/>
    <property type="match status" value="1"/>
</dbReference>
<gene>
    <name evidence="13" type="ORF">PPROV_000704900</name>
</gene>
<dbReference type="PROSITE" id="PS50846">
    <property type="entry name" value="HMA_2"/>
    <property type="match status" value="1"/>
</dbReference>
<feature type="region of interest" description="Disordered" evidence="11">
    <location>
        <begin position="1066"/>
        <end position="1086"/>
    </location>
</feature>
<keyword evidence="8 10" id="KW-1133">Transmembrane helix</keyword>
<dbReference type="GO" id="GO:0005524">
    <property type="term" value="F:ATP binding"/>
    <property type="evidence" value="ECO:0007669"/>
    <property type="project" value="UniProtKB-UniRule"/>
</dbReference>
<dbReference type="InterPro" id="IPR008250">
    <property type="entry name" value="ATPase_P-typ_transduc_dom_A_sf"/>
</dbReference>
<keyword evidence="7" id="KW-1278">Translocase</keyword>
<evidence type="ECO:0000256" key="8">
    <source>
        <dbReference type="ARBA" id="ARBA00022989"/>
    </source>
</evidence>
<dbReference type="InterPro" id="IPR001757">
    <property type="entry name" value="P_typ_ATPase"/>
</dbReference>
<dbReference type="Proteomes" id="UP000660262">
    <property type="component" value="Unassembled WGS sequence"/>
</dbReference>
<evidence type="ECO:0000256" key="4">
    <source>
        <dbReference type="ARBA" id="ARBA00022723"/>
    </source>
</evidence>